<keyword evidence="3" id="KW-1185">Reference proteome</keyword>
<comment type="caution">
    <text evidence="2">The sequence shown here is derived from an EMBL/GenBank/DDBJ whole genome shotgun (WGS) entry which is preliminary data.</text>
</comment>
<feature type="transmembrane region" description="Helical" evidence="1">
    <location>
        <begin position="49"/>
        <end position="66"/>
    </location>
</feature>
<evidence type="ECO:0000313" key="2">
    <source>
        <dbReference type="EMBL" id="KAK1625300.1"/>
    </source>
</evidence>
<dbReference type="EMBL" id="JAHMHQ010000020">
    <property type="protein sequence ID" value="KAK1625300.1"/>
    <property type="molecule type" value="Genomic_DNA"/>
</dbReference>
<keyword evidence="1" id="KW-0812">Transmembrane</keyword>
<dbReference type="RefSeq" id="XP_060441295.1">
    <property type="nucleotide sequence ID" value="XM_060591057.1"/>
</dbReference>
<accession>A0AAI9ZKP0</accession>
<dbReference type="Proteomes" id="UP001243989">
    <property type="component" value="Unassembled WGS sequence"/>
</dbReference>
<evidence type="ECO:0000313" key="3">
    <source>
        <dbReference type="Proteomes" id="UP001243989"/>
    </source>
</evidence>
<reference evidence="2" key="1">
    <citation type="submission" date="2021-06" db="EMBL/GenBank/DDBJ databases">
        <title>Comparative genomics, transcriptomics and evolutionary studies reveal genomic signatures of adaptation to plant cell wall in hemibiotrophic fungi.</title>
        <authorList>
            <consortium name="DOE Joint Genome Institute"/>
            <person name="Baroncelli R."/>
            <person name="Diaz J.F."/>
            <person name="Benocci T."/>
            <person name="Peng M."/>
            <person name="Battaglia E."/>
            <person name="Haridas S."/>
            <person name="Andreopoulos W."/>
            <person name="Labutti K."/>
            <person name="Pangilinan J."/>
            <person name="Floch G.L."/>
            <person name="Makela M.R."/>
            <person name="Henrissat B."/>
            <person name="Grigoriev I.V."/>
            <person name="Crouch J.A."/>
            <person name="De Vries R.P."/>
            <person name="Sukno S.A."/>
            <person name="Thon M.R."/>
        </authorList>
    </citation>
    <scope>NUCLEOTIDE SEQUENCE</scope>
    <source>
        <strain evidence="2">CBS 102054</strain>
    </source>
</reference>
<dbReference type="AlphaFoldDB" id="A0AAI9ZKP0"/>
<evidence type="ECO:0000256" key="1">
    <source>
        <dbReference type="SAM" id="Phobius"/>
    </source>
</evidence>
<sequence>MQCASSWPSRGGAWTFDAQFPGLRNLGPNLTAQHCSRANVLPEIHRPPTLPRLLYSVTLVLFSSFLKKNNKERARTTWKETPLPASFPLLLIPSPSILTIVCLGPLLFSSPPRAMLYSQLTPDMSLFF</sequence>
<dbReference type="GeneID" id="85475919"/>
<proteinExistence type="predicted"/>
<keyword evidence="1" id="KW-1133">Transmembrane helix</keyword>
<feature type="transmembrane region" description="Helical" evidence="1">
    <location>
        <begin position="87"/>
        <end position="108"/>
    </location>
</feature>
<protein>
    <submittedName>
        <fullName evidence="2">Uncharacterized protein</fullName>
    </submittedName>
</protein>
<organism evidence="2 3">
    <name type="scientific">Colletotrichum phormii</name>
    <dbReference type="NCBI Taxonomy" id="359342"/>
    <lineage>
        <taxon>Eukaryota</taxon>
        <taxon>Fungi</taxon>
        <taxon>Dikarya</taxon>
        <taxon>Ascomycota</taxon>
        <taxon>Pezizomycotina</taxon>
        <taxon>Sordariomycetes</taxon>
        <taxon>Hypocreomycetidae</taxon>
        <taxon>Glomerellales</taxon>
        <taxon>Glomerellaceae</taxon>
        <taxon>Colletotrichum</taxon>
        <taxon>Colletotrichum acutatum species complex</taxon>
    </lineage>
</organism>
<keyword evidence="1" id="KW-0472">Membrane</keyword>
<name>A0AAI9ZKP0_9PEZI</name>
<gene>
    <name evidence="2" type="ORF">BDP81DRAFT_435535</name>
</gene>